<name>A0ABV8D1N1_9STRE</name>
<comment type="caution">
    <text evidence="5">The sequence shown here is derived from an EMBL/GenBank/DDBJ whole genome shotgun (WGS) entry which is preliminary data.</text>
</comment>
<feature type="transmembrane region" description="Helical" evidence="1">
    <location>
        <begin position="453"/>
        <end position="476"/>
    </location>
</feature>
<organism evidence="5 6">
    <name type="scientific">Streptococcus dentapri</name>
    <dbReference type="NCBI Taxonomy" id="573564"/>
    <lineage>
        <taxon>Bacteria</taxon>
        <taxon>Bacillati</taxon>
        <taxon>Bacillota</taxon>
        <taxon>Bacilli</taxon>
        <taxon>Lactobacillales</taxon>
        <taxon>Streptococcaceae</taxon>
        <taxon>Streptococcus</taxon>
    </lineage>
</organism>
<dbReference type="Pfam" id="PF20990">
    <property type="entry name" value="DUF2207_C"/>
    <property type="match status" value="1"/>
</dbReference>
<keyword evidence="1" id="KW-0472">Membrane</keyword>
<evidence type="ECO:0000256" key="2">
    <source>
        <dbReference type="SAM" id="SignalP"/>
    </source>
</evidence>
<keyword evidence="1" id="KW-1133">Transmembrane helix</keyword>
<keyword evidence="6" id="KW-1185">Reference proteome</keyword>
<protein>
    <submittedName>
        <fullName evidence="5">DUF2207 family protein</fullName>
    </submittedName>
</protein>
<gene>
    <name evidence="5" type="ORF">ACFOSE_05270</name>
</gene>
<evidence type="ECO:0000256" key="1">
    <source>
        <dbReference type="SAM" id="Phobius"/>
    </source>
</evidence>
<dbReference type="Pfam" id="PF09972">
    <property type="entry name" value="DUF2207"/>
    <property type="match status" value="1"/>
</dbReference>
<dbReference type="EMBL" id="JBHSAC010000046">
    <property type="protein sequence ID" value="MFC3932181.1"/>
    <property type="molecule type" value="Genomic_DNA"/>
</dbReference>
<keyword evidence="2" id="KW-0732">Signal</keyword>
<feature type="signal peptide" evidence="2">
    <location>
        <begin position="1"/>
        <end position="27"/>
    </location>
</feature>
<keyword evidence="1" id="KW-0812">Transmembrane</keyword>
<evidence type="ECO:0000313" key="6">
    <source>
        <dbReference type="Proteomes" id="UP001595901"/>
    </source>
</evidence>
<proteinExistence type="predicted"/>
<dbReference type="RefSeq" id="WP_380431338.1">
    <property type="nucleotide sequence ID" value="NZ_JBHSAC010000046.1"/>
</dbReference>
<feature type="domain" description="Predicted membrane protein YciQ-like C-terminal" evidence="4">
    <location>
        <begin position="285"/>
        <end position="569"/>
    </location>
</feature>
<dbReference type="InterPro" id="IPR018702">
    <property type="entry name" value="DUF2207"/>
</dbReference>
<feature type="transmembrane region" description="Helical" evidence="1">
    <location>
        <begin position="245"/>
        <end position="270"/>
    </location>
</feature>
<feature type="chain" id="PRO_5045613119" evidence="2">
    <location>
        <begin position="28"/>
        <end position="636"/>
    </location>
</feature>
<evidence type="ECO:0000259" key="3">
    <source>
        <dbReference type="Pfam" id="PF09972"/>
    </source>
</evidence>
<evidence type="ECO:0000313" key="5">
    <source>
        <dbReference type="EMBL" id="MFC3932181.1"/>
    </source>
</evidence>
<feature type="transmembrane region" description="Helical" evidence="1">
    <location>
        <begin position="482"/>
        <end position="503"/>
    </location>
</feature>
<sequence>MKVLKKIVILVALFLGILSSSAMNVYADDVEYSIPSYIGDLAIHQDNSAIYRQRVTYHFDSSYKGQYVSLGTAGKMPKGFTLSGPPTVRAYKNGKEIYVSSNLENLGDGYRLKVYNSGQEGDTVELDVEWQLSNMLFKYQDIAELNWSPISNWDVRLDKVEMNVSIDGTSKQSQLVPHRGYLQDTPRVTKENNTYHIAAQNVHNRLELHAYWDTDIIEGASLPGRHLDDFRKLENKIGRANRRRLFLVNAAIPLILMVSLVLLCVCYYRLKKALTRYYFKPVRLYEMPADLSPLAVMQMVYNQSVFDLSAFGKAMGRKPVTFDNLLQAELLDLIDRKALVMEEVEGKYWLTIGDTSQLSDYEDDFISWAFGENLNLPVSSLFSDYHFDEDAKRRLKKAYSGSELEGQMRSAGNKITNAFKVQAKRISQEVKAQVDSFAPASYRKLSKKERGQLNAIGVSLTIMIIIPIVVTVYLLIHYYFHLITLFYILLSFSLIVILFLFLWRTAFYRYSGVLTPEGGRVRLLWDSFDKMMADIGTFEKAELESLIIWNRMLVYATLFGHADKVERYMELHSVQLSDYPITTIYPYLAPQLYLATSQFNNSITAANSASHFSVSSGSSGFGGFSGGGGGGGGGAF</sequence>
<evidence type="ECO:0000259" key="4">
    <source>
        <dbReference type="Pfam" id="PF20990"/>
    </source>
</evidence>
<feature type="domain" description="DUF2207" evidence="3">
    <location>
        <begin position="33"/>
        <end position="212"/>
    </location>
</feature>
<accession>A0ABV8D1N1</accession>
<dbReference type="Proteomes" id="UP001595901">
    <property type="component" value="Unassembled WGS sequence"/>
</dbReference>
<reference evidence="6" key="1">
    <citation type="journal article" date="2019" name="Int. J. Syst. Evol. Microbiol.">
        <title>The Global Catalogue of Microorganisms (GCM) 10K type strain sequencing project: providing services to taxonomists for standard genome sequencing and annotation.</title>
        <authorList>
            <consortium name="The Broad Institute Genomics Platform"/>
            <consortium name="The Broad Institute Genome Sequencing Center for Infectious Disease"/>
            <person name="Wu L."/>
            <person name="Ma J."/>
        </authorList>
    </citation>
    <scope>NUCLEOTIDE SEQUENCE [LARGE SCALE GENOMIC DNA]</scope>
    <source>
        <strain evidence="6">CCUG 58728</strain>
    </source>
</reference>
<dbReference type="InterPro" id="IPR048389">
    <property type="entry name" value="YciQ-like_C"/>
</dbReference>